<protein>
    <submittedName>
        <fullName evidence="4">Nik-related protein kinase</fullName>
    </submittedName>
</protein>
<evidence type="ECO:0000313" key="5">
    <source>
        <dbReference type="Proteomes" id="UP000028990"/>
    </source>
</evidence>
<feature type="region of interest" description="Disordered" evidence="3">
    <location>
        <begin position="1"/>
        <end position="33"/>
    </location>
</feature>
<keyword evidence="5" id="KW-1185">Reference proteome</keyword>
<dbReference type="GO" id="GO:0046330">
    <property type="term" value="P:positive regulation of JNK cascade"/>
    <property type="evidence" value="ECO:0007669"/>
    <property type="project" value="TreeGrafter"/>
</dbReference>
<name>A0A091DXZ5_FUKDA</name>
<dbReference type="eggNOG" id="KOG0587">
    <property type="taxonomic scope" value="Eukaryota"/>
</dbReference>
<dbReference type="PANTHER" id="PTHR47096:SF2">
    <property type="entry name" value="NIK-RELATED PROTEIN KINASE"/>
    <property type="match status" value="1"/>
</dbReference>
<comment type="catalytic activity">
    <reaction evidence="1">
        <text>L-threonyl-[protein] + ATP = O-phospho-L-threonyl-[protein] + ADP + H(+)</text>
        <dbReference type="Rhea" id="RHEA:46608"/>
        <dbReference type="Rhea" id="RHEA-COMP:11060"/>
        <dbReference type="Rhea" id="RHEA-COMP:11605"/>
        <dbReference type="ChEBI" id="CHEBI:15378"/>
        <dbReference type="ChEBI" id="CHEBI:30013"/>
        <dbReference type="ChEBI" id="CHEBI:30616"/>
        <dbReference type="ChEBI" id="CHEBI:61977"/>
        <dbReference type="ChEBI" id="CHEBI:456216"/>
        <dbReference type="EC" id="2.7.11.1"/>
    </reaction>
</comment>
<evidence type="ECO:0000256" key="1">
    <source>
        <dbReference type="ARBA" id="ARBA00047899"/>
    </source>
</evidence>
<evidence type="ECO:0000256" key="3">
    <source>
        <dbReference type="SAM" id="MobiDB-lite"/>
    </source>
</evidence>
<evidence type="ECO:0000256" key="2">
    <source>
        <dbReference type="ARBA" id="ARBA00048679"/>
    </source>
</evidence>
<dbReference type="AlphaFoldDB" id="A0A091DXZ5"/>
<evidence type="ECO:0000313" key="4">
    <source>
        <dbReference type="EMBL" id="KFO35155.1"/>
    </source>
</evidence>
<feature type="compositionally biased region" description="Basic and acidic residues" evidence="3">
    <location>
        <begin position="7"/>
        <end position="20"/>
    </location>
</feature>
<dbReference type="STRING" id="885580.ENSFDAP00000007042"/>
<accession>A0A091DXZ5</accession>
<sequence length="221" mass="24383">MAGPGGWRDKEITDLGHLPDKDEESSDNDEVFHPIQAEVRVEQMQPNIPNPVENEVPDGFKVGKISPPVYLTNEWPGCNSGSEVFWNEWLTPTPVIQPPKEDGDYVELYDAGAAAAGNDGVSNGAYEDTYDHSNGNDDLDYQVAQENYVCEDQDVIDNIDNSVDGNDTNCVYAPSCSRLFSFQAQTLQYSSSETSASHCKSFGLLIEINTGQYNELQAFNL</sequence>
<keyword evidence="4" id="KW-0418">Kinase</keyword>
<proteinExistence type="predicted"/>
<dbReference type="EMBL" id="KN121874">
    <property type="protein sequence ID" value="KFO35155.1"/>
    <property type="molecule type" value="Genomic_DNA"/>
</dbReference>
<comment type="catalytic activity">
    <reaction evidence="2">
        <text>L-seryl-[protein] + ATP = O-phospho-L-seryl-[protein] + ADP + H(+)</text>
        <dbReference type="Rhea" id="RHEA:17989"/>
        <dbReference type="Rhea" id="RHEA-COMP:9863"/>
        <dbReference type="Rhea" id="RHEA-COMP:11604"/>
        <dbReference type="ChEBI" id="CHEBI:15378"/>
        <dbReference type="ChEBI" id="CHEBI:29999"/>
        <dbReference type="ChEBI" id="CHEBI:30616"/>
        <dbReference type="ChEBI" id="CHEBI:83421"/>
        <dbReference type="ChEBI" id="CHEBI:456216"/>
        <dbReference type="EC" id="2.7.11.1"/>
    </reaction>
</comment>
<dbReference type="Proteomes" id="UP000028990">
    <property type="component" value="Unassembled WGS sequence"/>
</dbReference>
<keyword evidence="4" id="KW-0808">Transferase</keyword>
<dbReference type="GO" id="GO:0005829">
    <property type="term" value="C:cytosol"/>
    <property type="evidence" value="ECO:0007669"/>
    <property type="project" value="TreeGrafter"/>
</dbReference>
<dbReference type="PANTHER" id="PTHR47096">
    <property type="entry name" value="MISSHAPEN LIKE KINASE 1"/>
    <property type="match status" value="1"/>
</dbReference>
<organism evidence="4 5">
    <name type="scientific">Fukomys damarensis</name>
    <name type="common">Damaraland mole rat</name>
    <name type="synonym">Cryptomys damarensis</name>
    <dbReference type="NCBI Taxonomy" id="885580"/>
    <lineage>
        <taxon>Eukaryota</taxon>
        <taxon>Metazoa</taxon>
        <taxon>Chordata</taxon>
        <taxon>Craniata</taxon>
        <taxon>Vertebrata</taxon>
        <taxon>Euteleostomi</taxon>
        <taxon>Mammalia</taxon>
        <taxon>Eutheria</taxon>
        <taxon>Euarchontoglires</taxon>
        <taxon>Glires</taxon>
        <taxon>Rodentia</taxon>
        <taxon>Hystricomorpha</taxon>
        <taxon>Bathyergidae</taxon>
        <taxon>Fukomys</taxon>
    </lineage>
</organism>
<reference evidence="4 5" key="1">
    <citation type="submission" date="2013-11" db="EMBL/GenBank/DDBJ databases">
        <title>The Damaraland mole rat (Fukomys damarensis) genome and evolution of African mole rats.</title>
        <authorList>
            <person name="Gladyshev V.N."/>
            <person name="Fang X."/>
        </authorList>
    </citation>
    <scope>NUCLEOTIDE SEQUENCE [LARGE SCALE GENOMIC DNA]</scope>
    <source>
        <tissue evidence="4">Liver</tissue>
    </source>
</reference>
<dbReference type="GO" id="GO:0004674">
    <property type="term" value="F:protein serine/threonine kinase activity"/>
    <property type="evidence" value="ECO:0007669"/>
    <property type="project" value="UniProtKB-EC"/>
</dbReference>
<dbReference type="InterPro" id="IPR051700">
    <property type="entry name" value="STE20_Ser-Thr_kinase"/>
</dbReference>
<gene>
    <name evidence="4" type="ORF">H920_03440</name>
</gene>